<dbReference type="Proteomes" id="UP001732700">
    <property type="component" value="Chromosome 2A"/>
</dbReference>
<dbReference type="EnsemblPlants" id="AVESA.00010b.r2.2AG0260550.1">
    <property type="protein sequence ID" value="AVESA.00010b.r2.2AG0260550.1.CDS.1"/>
    <property type="gene ID" value="AVESA.00010b.r2.2AG0260550"/>
</dbReference>
<reference evidence="1" key="1">
    <citation type="submission" date="2021-05" db="EMBL/GenBank/DDBJ databases">
        <authorList>
            <person name="Scholz U."/>
            <person name="Mascher M."/>
            <person name="Fiebig A."/>
        </authorList>
    </citation>
    <scope>NUCLEOTIDE SEQUENCE [LARGE SCALE GENOMIC DNA]</scope>
</reference>
<evidence type="ECO:0000313" key="2">
    <source>
        <dbReference type="Proteomes" id="UP001732700"/>
    </source>
</evidence>
<evidence type="ECO:0000313" key="1">
    <source>
        <dbReference type="EnsemblPlants" id="AVESA.00010b.r2.2AG0260550.1.CDS.1"/>
    </source>
</evidence>
<accession>A0ACD5UK72</accession>
<proteinExistence type="predicted"/>
<reference evidence="1" key="2">
    <citation type="submission" date="2025-09" db="UniProtKB">
        <authorList>
            <consortium name="EnsemblPlants"/>
        </authorList>
    </citation>
    <scope>IDENTIFICATION</scope>
</reference>
<organism evidence="1 2">
    <name type="scientific">Avena sativa</name>
    <name type="common">Oat</name>
    <dbReference type="NCBI Taxonomy" id="4498"/>
    <lineage>
        <taxon>Eukaryota</taxon>
        <taxon>Viridiplantae</taxon>
        <taxon>Streptophyta</taxon>
        <taxon>Embryophyta</taxon>
        <taxon>Tracheophyta</taxon>
        <taxon>Spermatophyta</taxon>
        <taxon>Magnoliopsida</taxon>
        <taxon>Liliopsida</taxon>
        <taxon>Poales</taxon>
        <taxon>Poaceae</taxon>
        <taxon>BOP clade</taxon>
        <taxon>Pooideae</taxon>
        <taxon>Poodae</taxon>
        <taxon>Poeae</taxon>
        <taxon>Poeae Chloroplast Group 1 (Aveneae type)</taxon>
        <taxon>Aveninae</taxon>
        <taxon>Avena</taxon>
    </lineage>
</organism>
<protein>
    <submittedName>
        <fullName evidence="1">Uncharacterized protein</fullName>
    </submittedName>
</protein>
<keyword evidence="2" id="KW-1185">Reference proteome</keyword>
<sequence length="995" mass="112012">MEYVQSIMSVGASFIEAIHLSGDLTCLRMSLPKAHFLIDRAEWGRFRDKGLTVLLLQLKDTTYDCKDLLREFDDQVLRQKTEDANRSRAGQLVSSSFNLFKSWISGSKSRVQDAQSNLDKVMADTEGMLNLMGLNVEPPQLGKQLMPETSSLVSEPIVGRDEERDLVINLLGVQSAKRRSSKRLKGDSAVLPMVGIGGVGKTTLAQLVYNDPRVKSHFEMRMWVCVSDIFDIKRVTKEILGSIKKRKKEIPSSIKKKVILGSNPADMSGPPPSSLDALQVELEKELKEHKFLIVLDDVWPDANKSWSRFVAPLRYGHQGSVILVTTRSLKVAYVVGTMEPVKLEGLKTDIFWDFFEKCAFGKEHPESYPHLQGIGQSLVSKLCGSPLAAKTLGRLLNGNLTEEHWRSIHNSELWELPYEEDDILPALQLSYFYLPQELKRCFAVSSMFPKDYSFARDEIVELWVALGLVATGGSMRVEEIGCIYLDDLRSRFLLQDDPQFLGRNRYVMHDLIHDMAQSISAGECFLLQDLSCQNQKKIPQTIRHMSILLNNEALGRMASLDHLNKLHSLRFQYGIGVEIPWFSQLSNILFLSLKGCDLLELPKEICVLSHLRHLDISKSRIVELPEKLWSLYSLQVFDASDSDLRTIHPGVTNLVKLRRLALPEEAFEELSKISGLGNLYSLRNLRYFTVGVLNGKRIGELKGMNQLTGKLSIKRIANVQSTAEAVEARLADKQYLKKLVLEWRRSECSLRTTENEILQALCPPPSIEGLKVRGFGGDVLPSWLSPKYLPAMKFLQLVDCGFLQQLLLPAGNVVMHLPFISLTTLCLRSCKSLTNVDHFLCPEYLPSITSVEIHGSTSLVSLPVHNFVGFIRLQNLEIHECPSLICPREMILPPSLQRLSISSCGELDKSFRPGGCLDNLSSLNLLRLEQCHNVESILLNSINTHKMEHFILLHLPELSSIDGPHALSSIQHVFICVCPKLTQVQQPFIRDSSSP</sequence>
<name>A0ACD5UK72_AVESA</name>